<sequence length="194" mass="22012">MDACLFNERRARISFEELILTYQSELSLYSPEQLHCIPAPGGWSLCQLYDHLILTTLDYLVQVELCAAAAEERPQGKTEAGEQVFGLGGFPPVKIRLPDGPENTPCNTHSQESLMRGLDEVLQSMRAWEKKIDTINPHHKVKHDGFGWLNAQEWFELAGMHFRHHLRQLREIEGLIGMKPREEGRGRYGSSASG</sequence>
<gene>
    <name evidence="2" type="ORF">PM3016_3393</name>
</gene>
<keyword evidence="3" id="KW-1185">Reference proteome</keyword>
<dbReference type="Pfam" id="PF12867">
    <property type="entry name" value="DinB_2"/>
    <property type="match status" value="1"/>
</dbReference>
<organism evidence="2 3">
    <name type="scientific">Paenibacillus mucilaginosus 3016</name>
    <dbReference type="NCBI Taxonomy" id="1116391"/>
    <lineage>
        <taxon>Bacteria</taxon>
        <taxon>Bacillati</taxon>
        <taxon>Bacillota</taxon>
        <taxon>Bacilli</taxon>
        <taxon>Bacillales</taxon>
        <taxon>Paenibacillaceae</taxon>
        <taxon>Paenibacillus</taxon>
    </lineage>
</organism>
<accession>H6NJT2</accession>
<dbReference type="Gene3D" id="1.20.120.450">
    <property type="entry name" value="dinb family like domain"/>
    <property type="match status" value="1"/>
</dbReference>
<dbReference type="AlphaFoldDB" id="H6NJT2"/>
<evidence type="ECO:0000259" key="1">
    <source>
        <dbReference type="Pfam" id="PF12867"/>
    </source>
</evidence>
<dbReference type="EMBL" id="CP003235">
    <property type="protein sequence ID" value="AFC30236.1"/>
    <property type="molecule type" value="Genomic_DNA"/>
</dbReference>
<dbReference type="InterPro" id="IPR024775">
    <property type="entry name" value="DinB-like"/>
</dbReference>
<evidence type="ECO:0000313" key="3">
    <source>
        <dbReference type="Proteomes" id="UP000007523"/>
    </source>
</evidence>
<protein>
    <recommendedName>
        <fullName evidence="1">DinB-like domain-containing protein</fullName>
    </recommendedName>
</protein>
<dbReference type="HOGENOM" id="CLU_120523_0_0_9"/>
<dbReference type="STRING" id="1116391.PM3016_3393"/>
<name>H6NJT2_9BACL</name>
<dbReference type="InterPro" id="IPR034660">
    <property type="entry name" value="DinB/YfiT-like"/>
</dbReference>
<dbReference type="KEGG" id="pmq:PM3016_3393"/>
<proteinExistence type="predicted"/>
<feature type="domain" description="DinB-like" evidence="1">
    <location>
        <begin position="26"/>
        <end position="169"/>
    </location>
</feature>
<evidence type="ECO:0000313" key="2">
    <source>
        <dbReference type="EMBL" id="AFC30236.1"/>
    </source>
</evidence>
<dbReference type="Proteomes" id="UP000007523">
    <property type="component" value="Chromosome"/>
</dbReference>
<dbReference type="SUPFAM" id="SSF109854">
    <property type="entry name" value="DinB/YfiT-like putative metalloenzymes"/>
    <property type="match status" value="1"/>
</dbReference>
<dbReference type="RefSeq" id="WP_014370248.1">
    <property type="nucleotide sequence ID" value="NC_016935.1"/>
</dbReference>
<reference evidence="2 3" key="1">
    <citation type="journal article" date="2012" name="J. Bacteriol.">
        <title>Complete Genome Sequence of Paenibacillus mucilaginosus 3016, a Bacterium Functional as Microbial Fertilizer.</title>
        <authorList>
            <person name="Ma M."/>
            <person name="Wang Z."/>
            <person name="Li L."/>
            <person name="Jiang X."/>
            <person name="Guan D."/>
            <person name="Cao F."/>
            <person name="Chen H."/>
            <person name="Wang X."/>
            <person name="Shen D."/>
            <person name="Du B."/>
            <person name="Li J."/>
        </authorList>
    </citation>
    <scope>NUCLEOTIDE SEQUENCE [LARGE SCALE GENOMIC DNA]</scope>
    <source>
        <strain evidence="2 3">3016</strain>
    </source>
</reference>